<reference evidence="1 2" key="1">
    <citation type="journal article" date="2017" name="Genome Announc.">
        <title>Genome sequence of the saprophytic ascomycete Epicoccum nigrum ICMP 19927 strain isolated from New Zealand.</title>
        <authorList>
            <person name="Fokin M."/>
            <person name="Fleetwood D."/>
            <person name="Weir B.S."/>
            <person name="Villas-Boas S.G."/>
        </authorList>
    </citation>
    <scope>NUCLEOTIDE SEQUENCE [LARGE SCALE GENOMIC DNA]</scope>
    <source>
        <strain evidence="1 2">ICMP 19927</strain>
    </source>
</reference>
<organism evidence="1 2">
    <name type="scientific">Epicoccum nigrum</name>
    <name type="common">Soil fungus</name>
    <name type="synonym">Epicoccum purpurascens</name>
    <dbReference type="NCBI Taxonomy" id="105696"/>
    <lineage>
        <taxon>Eukaryota</taxon>
        <taxon>Fungi</taxon>
        <taxon>Dikarya</taxon>
        <taxon>Ascomycota</taxon>
        <taxon>Pezizomycotina</taxon>
        <taxon>Dothideomycetes</taxon>
        <taxon>Pleosporomycetidae</taxon>
        <taxon>Pleosporales</taxon>
        <taxon>Pleosporineae</taxon>
        <taxon>Didymellaceae</taxon>
        <taxon>Epicoccum</taxon>
    </lineage>
</organism>
<accession>A0A1Y2LPA1</accession>
<keyword evidence="2" id="KW-1185">Reference proteome</keyword>
<dbReference type="InParanoid" id="A0A1Y2LPA1"/>
<name>A0A1Y2LPA1_EPING</name>
<evidence type="ECO:0000313" key="2">
    <source>
        <dbReference type="Proteomes" id="UP000193240"/>
    </source>
</evidence>
<dbReference type="AlphaFoldDB" id="A0A1Y2LPA1"/>
<dbReference type="Proteomes" id="UP000193240">
    <property type="component" value="Unassembled WGS sequence"/>
</dbReference>
<protein>
    <submittedName>
        <fullName evidence="1">Uncharacterized protein</fullName>
    </submittedName>
</protein>
<gene>
    <name evidence="1" type="ORF">B5807_09576</name>
</gene>
<sequence length="154" mass="17311">MEPEEVSRTTAVRYTTTPYMITPYKVTNGLPSEQLYEAEELRITIIELMHKEILDQQGVGLPHPYASGIFTVTHHEEGSKYIAQLNYYPSLVNGSHGSAAESKILRQGESNSEIVRAMIRLLWALDPSGTAYRNLSWIKGTREDDRSLRVGALS</sequence>
<evidence type="ECO:0000313" key="1">
    <source>
        <dbReference type="EMBL" id="OSS45783.1"/>
    </source>
</evidence>
<proteinExistence type="predicted"/>
<dbReference type="EMBL" id="KZ107853">
    <property type="protein sequence ID" value="OSS45783.1"/>
    <property type="molecule type" value="Genomic_DNA"/>
</dbReference>